<comment type="caution">
    <text evidence="2">The sequence shown here is derived from an EMBL/GenBank/DDBJ whole genome shotgun (WGS) entry which is preliminary data.</text>
</comment>
<dbReference type="AlphaFoldDB" id="A0A842IQK2"/>
<name>A0A842IQK2_9FLAO</name>
<dbReference type="Pfam" id="PF00534">
    <property type="entry name" value="Glycos_transf_1"/>
    <property type="match status" value="1"/>
</dbReference>
<dbReference type="InterPro" id="IPR001296">
    <property type="entry name" value="Glyco_trans_1"/>
</dbReference>
<protein>
    <submittedName>
        <fullName evidence="2">Glycosyltransferase family 4 protein</fullName>
    </submittedName>
</protein>
<dbReference type="PANTHER" id="PTHR45947">
    <property type="entry name" value="SULFOQUINOVOSYL TRANSFERASE SQD2"/>
    <property type="match status" value="1"/>
</dbReference>
<evidence type="ECO:0000313" key="2">
    <source>
        <dbReference type="EMBL" id="MBC2844489.1"/>
    </source>
</evidence>
<dbReference type="PANTHER" id="PTHR45947:SF3">
    <property type="entry name" value="SULFOQUINOVOSYL TRANSFERASE SQD2"/>
    <property type="match status" value="1"/>
</dbReference>
<evidence type="ECO:0000313" key="3">
    <source>
        <dbReference type="Proteomes" id="UP000533900"/>
    </source>
</evidence>
<proteinExistence type="predicted"/>
<keyword evidence="3" id="KW-1185">Reference proteome</keyword>
<accession>A0A842IQK2</accession>
<dbReference type="CDD" id="cd03801">
    <property type="entry name" value="GT4_PimA-like"/>
    <property type="match status" value="1"/>
</dbReference>
<sequence length="386" mass="44483">MKKLAIVSTHPIQYYAPWFRLLAERKKIDLNVFYTWSQSETQVDDKNFGKTIIWDIPLLSGYNYTFVENISKKPGSHHFFGIDCPSLIKGIVDYAPDVILIFGWNFKAHLNVLRYFSGKTPIWFRGDSTLLDETKSLKTILRRGFLKWVYRHVDKALFVGEANKKYFLKHGLKSKQLIYAPHAIDNNRFSDDDSKKYRDKALKWRKDLGYSDNDIIVLFVGKFQSKKQPVFLLQAFIKAIEKTHQPLKLLFIGNGPLEDELKSQSKPYQSVYFLPFQNQSLMPLVYRLGDVFCLPSKGPGETWGLAVNEAMACGKPVIVSDKVGCAEDLVEYSDVGFKFNHNNMNELAVILARLNKKDLKRKASNAKNRIKDHNFVEIVKAIENNI</sequence>
<evidence type="ECO:0000259" key="1">
    <source>
        <dbReference type="Pfam" id="PF00534"/>
    </source>
</evidence>
<reference evidence="2" key="1">
    <citation type="submission" date="2020-08" db="EMBL/GenBank/DDBJ databases">
        <title>Winogradskyella ouciana sp. nov., isolated from the hadal seawater of the Mariana Trench.</title>
        <authorList>
            <person name="He X."/>
        </authorList>
    </citation>
    <scope>NUCLEOTIDE SEQUENCE [LARGE SCALE GENOMIC DNA]</scope>
    <source>
        <strain evidence="2">KCTC 52348</strain>
    </source>
</reference>
<keyword evidence="2" id="KW-0808">Transferase</keyword>
<dbReference type="SUPFAM" id="SSF53756">
    <property type="entry name" value="UDP-Glycosyltransferase/glycogen phosphorylase"/>
    <property type="match status" value="1"/>
</dbReference>
<gene>
    <name evidence="2" type="ORF">H7F21_05240</name>
</gene>
<dbReference type="Gene3D" id="3.40.50.2000">
    <property type="entry name" value="Glycogen Phosphorylase B"/>
    <property type="match status" value="2"/>
</dbReference>
<organism evidence="2 3">
    <name type="scientific">Winogradskyella flava</name>
    <dbReference type="NCBI Taxonomy" id="1884876"/>
    <lineage>
        <taxon>Bacteria</taxon>
        <taxon>Pseudomonadati</taxon>
        <taxon>Bacteroidota</taxon>
        <taxon>Flavobacteriia</taxon>
        <taxon>Flavobacteriales</taxon>
        <taxon>Flavobacteriaceae</taxon>
        <taxon>Winogradskyella</taxon>
    </lineage>
</organism>
<dbReference type="EMBL" id="JACLCP010000001">
    <property type="protein sequence ID" value="MBC2844489.1"/>
    <property type="molecule type" value="Genomic_DNA"/>
</dbReference>
<dbReference type="GO" id="GO:0016758">
    <property type="term" value="F:hexosyltransferase activity"/>
    <property type="evidence" value="ECO:0007669"/>
    <property type="project" value="TreeGrafter"/>
</dbReference>
<dbReference type="RefSeq" id="WP_185788158.1">
    <property type="nucleotide sequence ID" value="NZ_JACLCP010000001.1"/>
</dbReference>
<feature type="domain" description="Glycosyl transferase family 1" evidence="1">
    <location>
        <begin position="203"/>
        <end position="363"/>
    </location>
</feature>
<dbReference type="Proteomes" id="UP000533900">
    <property type="component" value="Unassembled WGS sequence"/>
</dbReference>
<dbReference type="InterPro" id="IPR050194">
    <property type="entry name" value="Glycosyltransferase_grp1"/>
</dbReference>